<dbReference type="Proteomes" id="UP000641386">
    <property type="component" value="Unassembled WGS sequence"/>
</dbReference>
<feature type="domain" description="Large ribosomal subunit protein bL12 C-terminal" evidence="2">
    <location>
        <begin position="7"/>
        <end position="71"/>
    </location>
</feature>
<evidence type="ECO:0000256" key="1">
    <source>
        <dbReference type="SAM" id="MobiDB-lite"/>
    </source>
</evidence>
<accession>A0A919DXY5</accession>
<feature type="region of interest" description="Disordered" evidence="1">
    <location>
        <begin position="89"/>
        <end position="110"/>
    </location>
</feature>
<dbReference type="GO" id="GO:0006412">
    <property type="term" value="P:translation"/>
    <property type="evidence" value="ECO:0007669"/>
    <property type="project" value="InterPro"/>
</dbReference>
<dbReference type="Pfam" id="PF00542">
    <property type="entry name" value="Ribosomal_L12"/>
    <property type="match status" value="1"/>
</dbReference>
<dbReference type="AlphaFoldDB" id="A0A919DXY5"/>
<organism evidence="3 4">
    <name type="scientific">Streptomyces spiralis</name>
    <dbReference type="NCBI Taxonomy" id="66376"/>
    <lineage>
        <taxon>Bacteria</taxon>
        <taxon>Bacillati</taxon>
        <taxon>Actinomycetota</taxon>
        <taxon>Actinomycetes</taxon>
        <taxon>Kitasatosporales</taxon>
        <taxon>Streptomycetaceae</taxon>
        <taxon>Streptomyces</taxon>
    </lineage>
</organism>
<protein>
    <recommendedName>
        <fullName evidence="2">Large ribosomal subunit protein bL12 C-terminal domain-containing protein</fullName>
    </recommendedName>
</protein>
<sequence>MVEEPEFDVLLSSSGDRGIDLVQTVRSVTGLSAWRSKQLLEATPTTVVDRTWFEAATEAVRRLNALGARADLLCRWCERVISLEDCPVDPGPCSSPFLSPDGCPASRPRG</sequence>
<dbReference type="EMBL" id="BNBC01000030">
    <property type="protein sequence ID" value="GHE92028.1"/>
    <property type="molecule type" value="Genomic_DNA"/>
</dbReference>
<keyword evidence="4" id="KW-1185">Reference proteome</keyword>
<dbReference type="SUPFAM" id="SSF54736">
    <property type="entry name" value="ClpS-like"/>
    <property type="match status" value="1"/>
</dbReference>
<reference evidence="3" key="1">
    <citation type="journal article" date="2014" name="Int. J. Syst. Evol. Microbiol.">
        <title>Complete genome sequence of Corynebacterium casei LMG S-19264T (=DSM 44701T), isolated from a smear-ripened cheese.</title>
        <authorList>
            <consortium name="US DOE Joint Genome Institute (JGI-PGF)"/>
            <person name="Walter F."/>
            <person name="Albersmeier A."/>
            <person name="Kalinowski J."/>
            <person name="Ruckert C."/>
        </authorList>
    </citation>
    <scope>NUCLEOTIDE SEQUENCE</scope>
    <source>
        <strain evidence="3">JCM 3302</strain>
    </source>
</reference>
<comment type="caution">
    <text evidence="3">The sequence shown here is derived from an EMBL/GenBank/DDBJ whole genome shotgun (WGS) entry which is preliminary data.</text>
</comment>
<evidence type="ECO:0000259" key="2">
    <source>
        <dbReference type="Pfam" id="PF00542"/>
    </source>
</evidence>
<dbReference type="InterPro" id="IPR013823">
    <property type="entry name" value="Ribosomal_bL12_C"/>
</dbReference>
<proteinExistence type="predicted"/>
<reference evidence="3" key="2">
    <citation type="submission" date="2020-09" db="EMBL/GenBank/DDBJ databases">
        <authorList>
            <person name="Sun Q."/>
            <person name="Ohkuma M."/>
        </authorList>
    </citation>
    <scope>NUCLEOTIDE SEQUENCE</scope>
    <source>
        <strain evidence="3">JCM 3302</strain>
    </source>
</reference>
<dbReference type="Gene3D" id="3.30.1390.10">
    <property type="match status" value="1"/>
</dbReference>
<evidence type="ECO:0000313" key="4">
    <source>
        <dbReference type="Proteomes" id="UP000641386"/>
    </source>
</evidence>
<dbReference type="InterPro" id="IPR014719">
    <property type="entry name" value="Ribosomal_bL12_C/ClpS-like"/>
</dbReference>
<name>A0A919DXY5_9ACTN</name>
<dbReference type="GO" id="GO:0003735">
    <property type="term" value="F:structural constituent of ribosome"/>
    <property type="evidence" value="ECO:0007669"/>
    <property type="project" value="InterPro"/>
</dbReference>
<dbReference type="RefSeq" id="WP_189904526.1">
    <property type="nucleotide sequence ID" value="NZ_BNBC01000030.1"/>
</dbReference>
<gene>
    <name evidence="3" type="ORF">GCM10014715_55520</name>
</gene>
<evidence type="ECO:0000313" key="3">
    <source>
        <dbReference type="EMBL" id="GHE92028.1"/>
    </source>
</evidence>